<dbReference type="InterPro" id="IPR001841">
    <property type="entry name" value="Znf_RING"/>
</dbReference>
<dbReference type="SUPFAM" id="SSF57850">
    <property type="entry name" value="RING/U-box"/>
    <property type="match status" value="1"/>
</dbReference>
<accession>A0A2A6BNI0</accession>
<dbReference type="CDD" id="cd16448">
    <property type="entry name" value="RING-H2"/>
    <property type="match status" value="1"/>
</dbReference>
<evidence type="ECO:0000313" key="6">
    <source>
        <dbReference type="Proteomes" id="UP000005239"/>
    </source>
</evidence>
<dbReference type="GO" id="GO:0008270">
    <property type="term" value="F:zinc ion binding"/>
    <property type="evidence" value="ECO:0007669"/>
    <property type="project" value="UniProtKB-KW"/>
</dbReference>
<evidence type="ECO:0000256" key="2">
    <source>
        <dbReference type="ARBA" id="ARBA00022771"/>
    </source>
</evidence>
<protein>
    <submittedName>
        <fullName evidence="5">Zinc finger protein</fullName>
    </submittedName>
</protein>
<gene>
    <name evidence="5" type="primary">WBGene00274251</name>
</gene>
<dbReference type="AlphaFoldDB" id="A0A2A6BNI0"/>
<reference evidence="5" key="2">
    <citation type="submission" date="2022-06" db="UniProtKB">
        <authorList>
            <consortium name="EnsemblMetazoa"/>
        </authorList>
    </citation>
    <scope>IDENTIFICATION</scope>
    <source>
        <strain evidence="5">PS312</strain>
    </source>
</reference>
<dbReference type="Gene3D" id="3.30.40.10">
    <property type="entry name" value="Zinc/RING finger domain, C3HC4 (zinc finger)"/>
    <property type="match status" value="1"/>
</dbReference>
<dbReference type="PANTHER" id="PTHR45969:SF69">
    <property type="entry name" value="FINGER DOMAIN PROTEIN, PUTATIVE (AFU_ORTHOLOGUE AFUA_3G12190)-RELATED"/>
    <property type="match status" value="1"/>
</dbReference>
<feature type="compositionally biased region" description="Low complexity" evidence="4">
    <location>
        <begin position="211"/>
        <end position="220"/>
    </location>
</feature>
<keyword evidence="1" id="KW-0479">Metal-binding</keyword>
<organism evidence="5 6">
    <name type="scientific">Pristionchus pacificus</name>
    <name type="common">Parasitic nematode worm</name>
    <dbReference type="NCBI Taxonomy" id="54126"/>
    <lineage>
        <taxon>Eukaryota</taxon>
        <taxon>Metazoa</taxon>
        <taxon>Ecdysozoa</taxon>
        <taxon>Nematoda</taxon>
        <taxon>Chromadorea</taxon>
        <taxon>Rhabditida</taxon>
        <taxon>Rhabditina</taxon>
        <taxon>Diplogasteromorpha</taxon>
        <taxon>Diplogasteroidea</taxon>
        <taxon>Neodiplogasteridae</taxon>
        <taxon>Pristionchus</taxon>
    </lineage>
</organism>
<accession>A0A8R1YTH7</accession>
<keyword evidence="2" id="KW-0863">Zinc-finger</keyword>
<reference evidence="6" key="1">
    <citation type="journal article" date="2008" name="Nat. Genet.">
        <title>The Pristionchus pacificus genome provides a unique perspective on nematode lifestyle and parasitism.</title>
        <authorList>
            <person name="Dieterich C."/>
            <person name="Clifton S.W."/>
            <person name="Schuster L.N."/>
            <person name="Chinwalla A."/>
            <person name="Delehaunty K."/>
            <person name="Dinkelacker I."/>
            <person name="Fulton L."/>
            <person name="Fulton R."/>
            <person name="Godfrey J."/>
            <person name="Minx P."/>
            <person name="Mitreva M."/>
            <person name="Roeseler W."/>
            <person name="Tian H."/>
            <person name="Witte H."/>
            <person name="Yang S.P."/>
            <person name="Wilson R.K."/>
            <person name="Sommer R.J."/>
        </authorList>
    </citation>
    <scope>NUCLEOTIDE SEQUENCE [LARGE SCALE GENOMIC DNA]</scope>
    <source>
        <strain evidence="6">PS312</strain>
    </source>
</reference>
<keyword evidence="3" id="KW-0862">Zinc</keyword>
<feature type="compositionally biased region" description="Polar residues" evidence="4">
    <location>
        <begin position="181"/>
        <end position="190"/>
    </location>
</feature>
<dbReference type="PANTHER" id="PTHR45969">
    <property type="entry name" value="RING ZINC FINGER PROTEIN-RELATED"/>
    <property type="match status" value="1"/>
</dbReference>
<proteinExistence type="predicted"/>
<keyword evidence="6" id="KW-1185">Reference proteome</keyword>
<dbReference type="Pfam" id="PF17123">
    <property type="entry name" value="zf-RING_11"/>
    <property type="match status" value="1"/>
</dbReference>
<feature type="region of interest" description="Disordered" evidence="4">
    <location>
        <begin position="180"/>
        <end position="228"/>
    </location>
</feature>
<dbReference type="SMART" id="SM00184">
    <property type="entry name" value="RING"/>
    <property type="match status" value="1"/>
</dbReference>
<name>A0A2A6BNI0_PRIPA</name>
<sequence length="228" mass="25851">MANISFVVSESETDKELDCAICHTPLSNKRIAVLGPCKHRFHRTCIISWFDSLASLSVPWMSNHTCCLCRAKPNELYDVERHYISRTFPYEEKEEEIIQASARPGFNFDSLIFSVIHLRTYASAISVRLRMLEEHKRVALSNAKVKDYIEDINQEMDKFGHRWCSIHRLIEKLTEMKTAATMPQQESVANSEEDPDPVGSDATSNTTMTESTAARDASTAADDDISNE</sequence>
<feature type="compositionally biased region" description="Polar residues" evidence="4">
    <location>
        <begin position="201"/>
        <end position="210"/>
    </location>
</feature>
<dbReference type="PROSITE" id="PS50089">
    <property type="entry name" value="ZF_RING_2"/>
    <property type="match status" value="1"/>
</dbReference>
<dbReference type="EnsemblMetazoa" id="PPA35882.1">
    <property type="protein sequence ID" value="PPA35882.1"/>
    <property type="gene ID" value="WBGene00274251"/>
</dbReference>
<evidence type="ECO:0000256" key="4">
    <source>
        <dbReference type="SAM" id="MobiDB-lite"/>
    </source>
</evidence>
<evidence type="ECO:0000256" key="1">
    <source>
        <dbReference type="ARBA" id="ARBA00022723"/>
    </source>
</evidence>
<evidence type="ECO:0000313" key="5">
    <source>
        <dbReference type="EnsemblMetazoa" id="PPA35882.1"/>
    </source>
</evidence>
<dbReference type="Proteomes" id="UP000005239">
    <property type="component" value="Unassembled WGS sequence"/>
</dbReference>
<dbReference type="OrthoDB" id="9351703at2759"/>
<dbReference type="InterPro" id="IPR013083">
    <property type="entry name" value="Znf_RING/FYVE/PHD"/>
</dbReference>
<evidence type="ECO:0000256" key="3">
    <source>
        <dbReference type="ARBA" id="ARBA00022833"/>
    </source>
</evidence>